<dbReference type="InterPro" id="IPR005907">
    <property type="entry name" value="G1P_thy_trans_s"/>
</dbReference>
<keyword evidence="5" id="KW-0548">Nucleotidyltransferase</keyword>
<dbReference type="Gene3D" id="3.90.550.10">
    <property type="entry name" value="Spore Coat Polysaccharide Biosynthesis Protein SpsA, Chain A"/>
    <property type="match status" value="1"/>
</dbReference>
<comment type="cofactor">
    <cofactor evidence="1">
        <name>Mg(2+)</name>
        <dbReference type="ChEBI" id="CHEBI:18420"/>
    </cofactor>
</comment>
<dbReference type="InterPro" id="IPR005835">
    <property type="entry name" value="NTP_transferase_dom"/>
</dbReference>
<dbReference type="EMBL" id="UINC01023982">
    <property type="protein sequence ID" value="SVA96746.1"/>
    <property type="molecule type" value="Genomic_DNA"/>
</dbReference>
<dbReference type="GO" id="GO:0008879">
    <property type="term" value="F:glucose-1-phosphate thymidylyltransferase activity"/>
    <property type="evidence" value="ECO:0007669"/>
    <property type="project" value="UniProtKB-EC"/>
</dbReference>
<dbReference type="EC" id="2.7.7.24" evidence="3"/>
<keyword evidence="7" id="KW-0460">Magnesium</keyword>
<dbReference type="SUPFAM" id="SSF53448">
    <property type="entry name" value="Nucleotide-diphospho-sugar transferases"/>
    <property type="match status" value="1"/>
</dbReference>
<keyword evidence="6" id="KW-0479">Metal-binding</keyword>
<sequence length="255" mass="28726">MIEKINQYKGIVLAGGEGTRLHPLTKVISKQLLPVYDMPMIFYPLKTLIKAGIKEILLITTEKQQNNYMNLLGKGEDFGIAIDYIVQNKPDGIAQAFDISREWLSTSPCVLILGDNLFLGGNVSELLVASMNKNRGSTIFGYKVKDSSRYGVVTLDKNNQVIGIEEKPKIPKSNWAVTGLYVYDNNVIDYVKDLKPSKRGELEITDLNNIYIKKNELDINFIDENSYWLDAGTKDSLLEASIIVENLKKKNIDLF</sequence>
<gene>
    <name evidence="10" type="ORF">METZ01_LOCUS149600</name>
</gene>
<dbReference type="InterPro" id="IPR029044">
    <property type="entry name" value="Nucleotide-diphossugar_trans"/>
</dbReference>
<evidence type="ECO:0000256" key="4">
    <source>
        <dbReference type="ARBA" id="ARBA00022679"/>
    </source>
</evidence>
<dbReference type="Pfam" id="PF00483">
    <property type="entry name" value="NTP_transferase"/>
    <property type="match status" value="1"/>
</dbReference>
<evidence type="ECO:0000256" key="3">
    <source>
        <dbReference type="ARBA" id="ARBA00012461"/>
    </source>
</evidence>
<dbReference type="PANTHER" id="PTHR43532">
    <property type="entry name" value="GLUCOSE-1-PHOSPHATE THYMIDYLYLTRANSFERASE"/>
    <property type="match status" value="1"/>
</dbReference>
<organism evidence="10">
    <name type="scientific">marine metagenome</name>
    <dbReference type="NCBI Taxonomy" id="408172"/>
    <lineage>
        <taxon>unclassified sequences</taxon>
        <taxon>metagenomes</taxon>
        <taxon>ecological metagenomes</taxon>
    </lineage>
</organism>
<proteinExistence type="inferred from homology"/>
<name>A0A382A5F0_9ZZZZ</name>
<comment type="catalytic activity">
    <reaction evidence="8">
        <text>dTTP + alpha-D-glucose 1-phosphate + H(+) = dTDP-alpha-D-glucose + diphosphate</text>
        <dbReference type="Rhea" id="RHEA:15225"/>
        <dbReference type="ChEBI" id="CHEBI:15378"/>
        <dbReference type="ChEBI" id="CHEBI:33019"/>
        <dbReference type="ChEBI" id="CHEBI:37568"/>
        <dbReference type="ChEBI" id="CHEBI:57477"/>
        <dbReference type="ChEBI" id="CHEBI:58601"/>
        <dbReference type="EC" id="2.7.7.24"/>
    </reaction>
</comment>
<evidence type="ECO:0000259" key="9">
    <source>
        <dbReference type="Pfam" id="PF00483"/>
    </source>
</evidence>
<dbReference type="AlphaFoldDB" id="A0A382A5F0"/>
<keyword evidence="4" id="KW-0808">Transferase</keyword>
<protein>
    <recommendedName>
        <fullName evidence="3">glucose-1-phosphate thymidylyltransferase</fullName>
        <ecNumber evidence="3">2.7.7.24</ecNumber>
    </recommendedName>
</protein>
<evidence type="ECO:0000256" key="1">
    <source>
        <dbReference type="ARBA" id="ARBA00001946"/>
    </source>
</evidence>
<evidence type="ECO:0000256" key="5">
    <source>
        <dbReference type="ARBA" id="ARBA00022695"/>
    </source>
</evidence>
<evidence type="ECO:0000313" key="10">
    <source>
        <dbReference type="EMBL" id="SVA96746.1"/>
    </source>
</evidence>
<evidence type="ECO:0000256" key="6">
    <source>
        <dbReference type="ARBA" id="ARBA00022723"/>
    </source>
</evidence>
<dbReference type="PANTHER" id="PTHR43532:SF1">
    <property type="entry name" value="GLUCOSE-1-PHOSPHATE THYMIDYLYLTRANSFERASE 1"/>
    <property type="match status" value="1"/>
</dbReference>
<accession>A0A382A5F0</accession>
<comment type="similarity">
    <text evidence="2">Belongs to the glucose-1-phosphate thymidylyltransferase family.</text>
</comment>
<evidence type="ECO:0000256" key="2">
    <source>
        <dbReference type="ARBA" id="ARBA00010480"/>
    </source>
</evidence>
<evidence type="ECO:0000256" key="8">
    <source>
        <dbReference type="ARBA" id="ARBA00049336"/>
    </source>
</evidence>
<evidence type="ECO:0000256" key="7">
    <source>
        <dbReference type="ARBA" id="ARBA00022842"/>
    </source>
</evidence>
<reference evidence="10" key="1">
    <citation type="submission" date="2018-05" db="EMBL/GenBank/DDBJ databases">
        <authorList>
            <person name="Lanie J.A."/>
            <person name="Ng W.-L."/>
            <person name="Kazmierczak K.M."/>
            <person name="Andrzejewski T.M."/>
            <person name="Davidsen T.M."/>
            <person name="Wayne K.J."/>
            <person name="Tettelin H."/>
            <person name="Glass J.I."/>
            <person name="Rusch D."/>
            <person name="Podicherti R."/>
            <person name="Tsui H.-C.T."/>
            <person name="Winkler M.E."/>
        </authorList>
    </citation>
    <scope>NUCLEOTIDE SEQUENCE</scope>
</reference>
<dbReference type="GO" id="GO:0046872">
    <property type="term" value="F:metal ion binding"/>
    <property type="evidence" value="ECO:0007669"/>
    <property type="project" value="UniProtKB-KW"/>
</dbReference>
<feature type="domain" description="Nucleotidyl transferase" evidence="9">
    <location>
        <begin position="9"/>
        <end position="242"/>
    </location>
</feature>